<dbReference type="SMART" id="SM00387">
    <property type="entry name" value="HATPase_c"/>
    <property type="match status" value="1"/>
</dbReference>
<dbReference type="InterPro" id="IPR003661">
    <property type="entry name" value="HisK_dim/P_dom"/>
</dbReference>
<organism evidence="7 8">
    <name type="scientific">Marinagarivorans cellulosilyticus</name>
    <dbReference type="NCBI Taxonomy" id="2721545"/>
    <lineage>
        <taxon>Bacteria</taxon>
        <taxon>Pseudomonadati</taxon>
        <taxon>Pseudomonadota</taxon>
        <taxon>Gammaproteobacteria</taxon>
        <taxon>Cellvibrionales</taxon>
        <taxon>Cellvibrionaceae</taxon>
        <taxon>Marinagarivorans</taxon>
    </lineage>
</organism>
<dbReference type="SUPFAM" id="SSF47384">
    <property type="entry name" value="Homodimeric domain of signal transducing histidine kinase"/>
    <property type="match status" value="1"/>
</dbReference>
<evidence type="ECO:0000256" key="1">
    <source>
        <dbReference type="ARBA" id="ARBA00000085"/>
    </source>
</evidence>
<dbReference type="SUPFAM" id="SSF52172">
    <property type="entry name" value="CheY-like"/>
    <property type="match status" value="2"/>
</dbReference>
<dbReference type="EC" id="2.7.13.3" evidence="2"/>
<dbReference type="Gene3D" id="3.30.565.10">
    <property type="entry name" value="Histidine kinase-like ATPase, C-terminal domain"/>
    <property type="match status" value="1"/>
</dbReference>
<evidence type="ECO:0000259" key="5">
    <source>
        <dbReference type="PROSITE" id="PS50109"/>
    </source>
</evidence>
<feature type="modified residue" description="4-aspartylphosphate" evidence="4">
    <location>
        <position position="58"/>
    </location>
</feature>
<dbReference type="PROSITE" id="PS50109">
    <property type="entry name" value="HIS_KIN"/>
    <property type="match status" value="1"/>
</dbReference>
<dbReference type="RefSeq" id="WP_236985054.1">
    <property type="nucleotide sequence ID" value="NZ_AP023086.1"/>
</dbReference>
<dbReference type="Pfam" id="PF00072">
    <property type="entry name" value="Response_reg"/>
    <property type="match status" value="1"/>
</dbReference>
<dbReference type="KEGG" id="marq:MARGE09_P3970"/>
<dbReference type="CDD" id="cd00082">
    <property type="entry name" value="HisKA"/>
    <property type="match status" value="1"/>
</dbReference>
<evidence type="ECO:0000313" key="8">
    <source>
        <dbReference type="Proteomes" id="UP001320119"/>
    </source>
</evidence>
<dbReference type="SMART" id="SM00388">
    <property type="entry name" value="HisKA"/>
    <property type="match status" value="1"/>
</dbReference>
<dbReference type="InterPro" id="IPR001789">
    <property type="entry name" value="Sig_transdc_resp-reg_receiver"/>
</dbReference>
<dbReference type="EMBL" id="AP023086">
    <property type="protein sequence ID" value="BCD99768.1"/>
    <property type="molecule type" value="Genomic_DNA"/>
</dbReference>
<dbReference type="SMART" id="SM00448">
    <property type="entry name" value="REC"/>
    <property type="match status" value="2"/>
</dbReference>
<feature type="domain" description="Response regulatory" evidence="6">
    <location>
        <begin position="6"/>
        <end position="120"/>
    </location>
</feature>
<evidence type="ECO:0000313" key="7">
    <source>
        <dbReference type="EMBL" id="BCD99768.1"/>
    </source>
</evidence>
<dbReference type="PANTHER" id="PTHR43547:SF2">
    <property type="entry name" value="HYBRID SIGNAL TRANSDUCTION HISTIDINE KINASE C"/>
    <property type="match status" value="1"/>
</dbReference>
<dbReference type="Proteomes" id="UP001320119">
    <property type="component" value="Chromosome"/>
</dbReference>
<keyword evidence="8" id="KW-1185">Reference proteome</keyword>
<comment type="catalytic activity">
    <reaction evidence="1">
        <text>ATP + protein L-histidine = ADP + protein N-phospho-L-histidine.</text>
        <dbReference type="EC" id="2.7.13.3"/>
    </reaction>
</comment>
<evidence type="ECO:0000259" key="6">
    <source>
        <dbReference type="PROSITE" id="PS50110"/>
    </source>
</evidence>
<dbReference type="Pfam" id="PF00512">
    <property type="entry name" value="HisKA"/>
    <property type="match status" value="1"/>
</dbReference>
<dbReference type="CDD" id="cd00075">
    <property type="entry name" value="HATPase"/>
    <property type="match status" value="1"/>
</dbReference>
<name>A0AAN2BM36_9GAMM</name>
<feature type="domain" description="Response regulatory" evidence="6">
    <location>
        <begin position="128"/>
        <end position="242"/>
    </location>
</feature>
<dbReference type="InterPro" id="IPR003594">
    <property type="entry name" value="HATPase_dom"/>
</dbReference>
<dbReference type="PRINTS" id="PR00344">
    <property type="entry name" value="BCTRLSENSOR"/>
</dbReference>
<dbReference type="InterPro" id="IPR005467">
    <property type="entry name" value="His_kinase_dom"/>
</dbReference>
<evidence type="ECO:0000256" key="2">
    <source>
        <dbReference type="ARBA" id="ARBA00012438"/>
    </source>
</evidence>
<gene>
    <name evidence="7" type="ORF">MARGE09_P3970</name>
</gene>
<dbReference type="PROSITE" id="PS50110">
    <property type="entry name" value="RESPONSE_REGULATORY"/>
    <property type="match status" value="2"/>
</dbReference>
<reference evidence="7 8" key="1">
    <citation type="journal article" date="2022" name="IScience">
        <title>An ultrasensitive nanofiber-based assay for enzymatic hydrolysis and deep-sea microbial degradation of cellulose.</title>
        <authorList>
            <person name="Tsudome M."/>
            <person name="Tachioka M."/>
            <person name="Miyazaki M."/>
            <person name="Uchimura K."/>
            <person name="Tsuda M."/>
            <person name="Takaki Y."/>
            <person name="Deguchi S."/>
        </authorList>
    </citation>
    <scope>NUCLEOTIDE SEQUENCE [LARGE SCALE GENOMIC DNA]</scope>
    <source>
        <strain evidence="7 8">GE09</strain>
    </source>
</reference>
<accession>A0AAN2BM36</accession>
<dbReference type="InterPro" id="IPR004358">
    <property type="entry name" value="Sig_transdc_His_kin-like_C"/>
</dbReference>
<dbReference type="Pfam" id="PF02518">
    <property type="entry name" value="HATPase_c"/>
    <property type="match status" value="1"/>
</dbReference>
<dbReference type="AlphaFoldDB" id="A0AAN2BM36"/>
<dbReference type="Gene3D" id="3.40.50.2300">
    <property type="match status" value="2"/>
</dbReference>
<proteinExistence type="predicted"/>
<dbReference type="SUPFAM" id="SSF55874">
    <property type="entry name" value="ATPase domain of HSP90 chaperone/DNA topoisomerase II/histidine kinase"/>
    <property type="match status" value="1"/>
</dbReference>
<protein>
    <recommendedName>
        <fullName evidence="2">histidine kinase</fullName>
        <ecNumber evidence="2">2.7.13.3</ecNumber>
    </recommendedName>
</protein>
<dbReference type="InterPro" id="IPR036097">
    <property type="entry name" value="HisK_dim/P_sf"/>
</dbReference>
<sequence length="481" mass="53570">MHPANKVLIIEDSVTFSTMLHDSIVEEYGFEVDIASTLADARKLVITNPKQYFIAIVDLHLPDAVHGEAAFFVVDSGIPTLVFTGTNDMSSEHLWKMGIADYVHKDTPNSLPYVVWAVGRFNANRDIGVLVVDDMHTVRQHIERALRLQNFNVYLAQNVEEAYQQLREHSAIRIVIVDHFMEGGNGITLTGELTEHYSYDALEIIGMSDSGLSTPFLKAGAVDFLHKPFCNEELLCRINHSADRLDTYQRLHALSQVKNRFLGMAAHDLRNPIGAIKASAAFLAKDSISDQRRFQVAKMINSNCSDMLALLENLLDISAIESGHQELNLVPCQFNELISHRLEVLRFHADDKNIVLHTHFDDDIETSIDVIKFSQVIDNLVSNAIKFSPPEGDIWIKTNLSDTHFRLQVIDSGPGLSDSDSANLFQPFCKLSAKSTKGEKQTGLGLSIAKSVVEALGGTIFFKRTVDGHSRFVVDVVFSPP</sequence>
<dbReference type="InterPro" id="IPR036890">
    <property type="entry name" value="HATPase_C_sf"/>
</dbReference>
<dbReference type="GO" id="GO:0000155">
    <property type="term" value="F:phosphorelay sensor kinase activity"/>
    <property type="evidence" value="ECO:0007669"/>
    <property type="project" value="InterPro"/>
</dbReference>
<evidence type="ECO:0000256" key="4">
    <source>
        <dbReference type="PROSITE-ProRule" id="PRU00169"/>
    </source>
</evidence>
<feature type="domain" description="Histidine kinase" evidence="5">
    <location>
        <begin position="264"/>
        <end position="480"/>
    </location>
</feature>
<dbReference type="PANTHER" id="PTHR43547">
    <property type="entry name" value="TWO-COMPONENT HISTIDINE KINASE"/>
    <property type="match status" value="1"/>
</dbReference>
<feature type="modified residue" description="4-aspartylphosphate" evidence="4">
    <location>
        <position position="178"/>
    </location>
</feature>
<keyword evidence="3 4" id="KW-0597">Phosphoprotein</keyword>
<dbReference type="InterPro" id="IPR011006">
    <property type="entry name" value="CheY-like_superfamily"/>
</dbReference>
<dbReference type="Gene3D" id="1.10.287.130">
    <property type="match status" value="1"/>
</dbReference>
<evidence type="ECO:0000256" key="3">
    <source>
        <dbReference type="ARBA" id="ARBA00022553"/>
    </source>
</evidence>